<dbReference type="EMBL" id="OCMU01000001">
    <property type="protein sequence ID" value="SOD18101.1"/>
    <property type="molecule type" value="Genomic_DNA"/>
</dbReference>
<dbReference type="Proteomes" id="UP000219335">
    <property type="component" value="Unassembled WGS sequence"/>
</dbReference>
<name>A0A286A8D4_9PROT</name>
<accession>A0A286A8D4</accession>
<evidence type="ECO:0000313" key="3">
    <source>
        <dbReference type="Proteomes" id="UP000219335"/>
    </source>
</evidence>
<keyword evidence="1" id="KW-0472">Membrane</keyword>
<evidence type="ECO:0000313" key="2">
    <source>
        <dbReference type="EMBL" id="SOD18101.1"/>
    </source>
</evidence>
<keyword evidence="1" id="KW-0812">Transmembrane</keyword>
<gene>
    <name evidence="2" type="ORF">SAMN06297164_1494</name>
</gene>
<evidence type="ECO:0000256" key="1">
    <source>
        <dbReference type="SAM" id="Phobius"/>
    </source>
</evidence>
<keyword evidence="1" id="KW-1133">Transmembrane helix</keyword>
<dbReference type="AlphaFoldDB" id="A0A286A8D4"/>
<protein>
    <submittedName>
        <fullName evidence="2">Uncharacterized protein</fullName>
    </submittedName>
</protein>
<sequence length="80" mass="9496">MENIILLFLWKITFCFLKENIGIFFLFLSFMQDLYQQITPLFSFHTPEGIIAQASTPWLNFNHNGWSILDRFNSFIESAK</sequence>
<organism evidence="2 3">
    <name type="scientific">Nitrosomonas ureae</name>
    <dbReference type="NCBI Taxonomy" id="44577"/>
    <lineage>
        <taxon>Bacteria</taxon>
        <taxon>Pseudomonadati</taxon>
        <taxon>Pseudomonadota</taxon>
        <taxon>Betaproteobacteria</taxon>
        <taxon>Nitrosomonadales</taxon>
        <taxon>Nitrosomonadaceae</taxon>
        <taxon>Nitrosomonas</taxon>
    </lineage>
</organism>
<feature type="transmembrane region" description="Helical" evidence="1">
    <location>
        <begin position="6"/>
        <end position="28"/>
    </location>
</feature>
<reference evidence="2 3" key="1">
    <citation type="submission" date="2017-09" db="EMBL/GenBank/DDBJ databases">
        <authorList>
            <person name="Ehlers B."/>
            <person name="Leendertz F.H."/>
        </authorList>
    </citation>
    <scope>NUCLEOTIDE SEQUENCE [LARGE SCALE GENOMIC DNA]</scope>
    <source>
        <strain evidence="2 3">Nm42</strain>
    </source>
</reference>
<proteinExistence type="predicted"/>